<dbReference type="RefSeq" id="WP_024037229.1">
    <property type="nucleotide sequence ID" value="NZ_CACRUE010000006.1"/>
</dbReference>
<evidence type="ECO:0008006" key="2">
    <source>
        <dbReference type="Google" id="ProtNLM"/>
    </source>
</evidence>
<dbReference type="InterPro" id="IPR036465">
    <property type="entry name" value="vWFA_dom_sf"/>
</dbReference>
<reference evidence="1" key="1">
    <citation type="submission" date="2019-11" db="EMBL/GenBank/DDBJ databases">
        <authorList>
            <person name="Feng L."/>
        </authorList>
    </citation>
    <scope>NUCLEOTIDE SEQUENCE</scope>
    <source>
        <strain evidence="1">IbartlettiiLFYP30</strain>
    </source>
</reference>
<accession>A0A6N2YXU7</accession>
<proteinExistence type="predicted"/>
<protein>
    <recommendedName>
        <fullName evidence="2">von Willebrand factor type A domain protein</fullName>
    </recommendedName>
</protein>
<dbReference type="Gene3D" id="3.40.50.410">
    <property type="entry name" value="von Willebrand factor, type A domain"/>
    <property type="match status" value="1"/>
</dbReference>
<gene>
    <name evidence="1" type="ORF">IBLFYP30_00961</name>
</gene>
<organism evidence="1">
    <name type="scientific">Intestinibacter bartlettii</name>
    <dbReference type="NCBI Taxonomy" id="261299"/>
    <lineage>
        <taxon>Bacteria</taxon>
        <taxon>Bacillati</taxon>
        <taxon>Bacillota</taxon>
        <taxon>Clostridia</taxon>
        <taxon>Peptostreptococcales</taxon>
        <taxon>Peptostreptococcaceae</taxon>
        <taxon>Intestinibacter</taxon>
    </lineage>
</organism>
<dbReference type="AlphaFoldDB" id="A0A6N2YXU7"/>
<dbReference type="EMBL" id="CACRUE010000006">
    <property type="protein sequence ID" value="VYT70440.1"/>
    <property type="molecule type" value="Genomic_DNA"/>
</dbReference>
<evidence type="ECO:0000313" key="1">
    <source>
        <dbReference type="EMBL" id="VYT70440.1"/>
    </source>
</evidence>
<name>A0A6N2YXU7_9FIRM</name>
<sequence length="216" mass="24153">MKENLTELVCILDKSSSMASLTDDTIGGFNSLIKKQKDEEGECLVTTVLFNSNIEILHNRVPLEDVKDITTKDYQAMGCTALLDAIGISIDKIKNEHANTPKEKRPDKVLFAIITDGAENSSKEYNIKQVKNSVTTCQELLGWEFIFLGANIDAIETASTFGIHASRAANFYCDKVGTELNFNAVGKVLCCLREDKDIDMDWKSEIENDFKTREKK</sequence>
<dbReference type="SUPFAM" id="SSF53300">
    <property type="entry name" value="vWA-like"/>
    <property type="match status" value="1"/>
</dbReference>